<dbReference type="Pfam" id="PF00132">
    <property type="entry name" value="Hexapep"/>
    <property type="match status" value="1"/>
</dbReference>
<keyword evidence="2" id="KW-1185">Reference proteome</keyword>
<proteinExistence type="predicted"/>
<evidence type="ECO:0000313" key="2">
    <source>
        <dbReference type="Proteomes" id="UP000297318"/>
    </source>
</evidence>
<organism evidence="1 2">
    <name type="scientific">Serinibacter arcticus</name>
    <dbReference type="NCBI Taxonomy" id="1655435"/>
    <lineage>
        <taxon>Bacteria</taxon>
        <taxon>Bacillati</taxon>
        <taxon>Actinomycetota</taxon>
        <taxon>Actinomycetes</taxon>
        <taxon>Micrococcales</taxon>
        <taxon>Beutenbergiaceae</taxon>
        <taxon>Serinibacter</taxon>
    </lineage>
</organism>
<dbReference type="EMBL" id="RHPJ01000004">
    <property type="protein sequence ID" value="TGO04201.1"/>
    <property type="molecule type" value="Genomic_DNA"/>
</dbReference>
<dbReference type="Gene3D" id="2.160.10.10">
    <property type="entry name" value="Hexapeptide repeat proteins"/>
    <property type="match status" value="1"/>
</dbReference>
<dbReference type="InterPro" id="IPR011004">
    <property type="entry name" value="Trimer_LpxA-like_sf"/>
</dbReference>
<name>A0A4Z1E3G1_9MICO</name>
<evidence type="ECO:0000313" key="1">
    <source>
        <dbReference type="EMBL" id="TGO04201.1"/>
    </source>
</evidence>
<dbReference type="SUPFAM" id="SSF51161">
    <property type="entry name" value="Trimeric LpxA-like enzymes"/>
    <property type="match status" value="1"/>
</dbReference>
<dbReference type="PANTHER" id="PTHR13061:SF29">
    <property type="entry name" value="GAMMA CARBONIC ANHYDRASE-LIKE 1, MITOCHONDRIAL-RELATED"/>
    <property type="match status" value="1"/>
</dbReference>
<reference evidence="1 2" key="1">
    <citation type="submission" date="2018-11" db="EMBL/GenBank/DDBJ databases">
        <title>Complete genome sequencing of the Actinobacteria Serinibacter sp. K3-2.</title>
        <authorList>
            <person name="Rakitin A.L."/>
            <person name="Beletsky A.V."/>
            <person name="Mardanov A.V."/>
            <person name="Ravin N.V."/>
            <person name="Gromova A.S."/>
            <person name="Filippova S.N."/>
            <person name="Gal'Chenko V.F."/>
        </authorList>
    </citation>
    <scope>NUCLEOTIDE SEQUENCE [LARGE SCALE GENOMIC DNA]</scope>
    <source>
        <strain evidence="1 2">K3-2</strain>
    </source>
</reference>
<comment type="caution">
    <text evidence="1">The sequence shown here is derived from an EMBL/GenBank/DDBJ whole genome shotgun (WGS) entry which is preliminary data.</text>
</comment>
<dbReference type="InterPro" id="IPR047324">
    <property type="entry name" value="LbH_gamma_CA-like"/>
</dbReference>
<sequence>MSTPPLLLPLGDREPRVSPTAWLAPGTVLAGDVTIGAGSSLWYGAVLRGDCSRIVIGERTNLQDGVVVHVDDVSPTIVGDDVSVGHRAVLHGCEIGDGALVGMGATVMSGAVVGAGAMVAAGALVTPGKVVPPGVLAAGVPARVVRDLTDVERAHLVHNAAHYLELVADHRSALGHGSGAGEPPIH</sequence>
<dbReference type="AlphaFoldDB" id="A0A4Z1E3G1"/>
<dbReference type="CDD" id="cd04645">
    <property type="entry name" value="LbH_gamma_CA_like"/>
    <property type="match status" value="1"/>
</dbReference>
<protein>
    <submittedName>
        <fullName evidence="1">Carbonic anhydrase, family 3</fullName>
    </submittedName>
</protein>
<dbReference type="Proteomes" id="UP000297318">
    <property type="component" value="Unassembled WGS sequence"/>
</dbReference>
<dbReference type="RefSeq" id="WP_199241622.1">
    <property type="nucleotide sequence ID" value="NZ_RHPJ01000004.1"/>
</dbReference>
<dbReference type="PANTHER" id="PTHR13061">
    <property type="entry name" value="DYNACTIN SUBUNIT P25"/>
    <property type="match status" value="1"/>
</dbReference>
<dbReference type="InterPro" id="IPR001451">
    <property type="entry name" value="Hexapep"/>
</dbReference>
<accession>A0A4Z1E3G1</accession>
<dbReference type="InterPro" id="IPR050484">
    <property type="entry name" value="Transf_Hexapept/Carb_Anhydrase"/>
</dbReference>
<gene>
    <name evidence="1" type="ORF">SERN_2792</name>
</gene>